<dbReference type="GO" id="GO:0000981">
    <property type="term" value="F:DNA-binding transcription factor activity, RNA polymerase II-specific"/>
    <property type="evidence" value="ECO:0007669"/>
    <property type="project" value="TreeGrafter"/>
</dbReference>
<dbReference type="InterPro" id="IPR051763">
    <property type="entry name" value="Copper_Homeo_Regul"/>
</dbReference>
<dbReference type="Pfam" id="PF00649">
    <property type="entry name" value="Copper-fist"/>
    <property type="match status" value="1"/>
</dbReference>
<keyword evidence="5" id="KW-0805">Transcription regulation</keyword>
<evidence type="ECO:0000256" key="4">
    <source>
        <dbReference type="ARBA" id="ARBA00023008"/>
    </source>
</evidence>
<evidence type="ECO:0000313" key="10">
    <source>
        <dbReference type="EMBL" id="VVT56379.1"/>
    </source>
</evidence>
<evidence type="ECO:0000256" key="2">
    <source>
        <dbReference type="ARBA" id="ARBA00022723"/>
    </source>
</evidence>
<evidence type="ECO:0000256" key="8">
    <source>
        <dbReference type="SAM" id="MobiDB-lite"/>
    </source>
</evidence>
<evidence type="ECO:0000259" key="9">
    <source>
        <dbReference type="PROSITE" id="PS50073"/>
    </source>
</evidence>
<evidence type="ECO:0000256" key="6">
    <source>
        <dbReference type="ARBA" id="ARBA00023163"/>
    </source>
</evidence>
<evidence type="ECO:0000256" key="5">
    <source>
        <dbReference type="ARBA" id="ARBA00023015"/>
    </source>
</evidence>
<dbReference type="SMART" id="SM01090">
    <property type="entry name" value="Copper-fist"/>
    <property type="match status" value="1"/>
</dbReference>
<dbReference type="InterPro" id="IPR036395">
    <property type="entry name" value="Cu_fist_DNA-bd_dom_sf"/>
</dbReference>
<dbReference type="GO" id="GO:0006879">
    <property type="term" value="P:intracellular iron ion homeostasis"/>
    <property type="evidence" value="ECO:0007669"/>
    <property type="project" value="TreeGrafter"/>
</dbReference>
<dbReference type="GO" id="GO:0005634">
    <property type="term" value="C:nucleus"/>
    <property type="evidence" value="ECO:0007669"/>
    <property type="project" value="UniProtKB-SubCell"/>
</dbReference>
<dbReference type="PANTHER" id="PTHR28088">
    <property type="entry name" value="TRANSCRIPTIONAL ACTIVATOR HAA1-RELATED"/>
    <property type="match status" value="1"/>
</dbReference>
<feature type="compositionally biased region" description="Polar residues" evidence="8">
    <location>
        <begin position="174"/>
        <end position="188"/>
    </location>
</feature>
<dbReference type="RefSeq" id="XP_031855629.1">
    <property type="nucleotide sequence ID" value="XM_031999738.1"/>
</dbReference>
<keyword evidence="2" id="KW-0479">Metal-binding</keyword>
<dbReference type="FunFam" id="3.90.430.10:FF:000001">
    <property type="entry name" value="Copper fist DNA-binding protein"/>
    <property type="match status" value="1"/>
</dbReference>
<feature type="region of interest" description="Disordered" evidence="8">
    <location>
        <begin position="174"/>
        <end position="194"/>
    </location>
</feature>
<keyword evidence="11" id="KW-1185">Reference proteome</keyword>
<feature type="compositionally biased region" description="Low complexity" evidence="8">
    <location>
        <begin position="580"/>
        <end position="600"/>
    </location>
</feature>
<evidence type="ECO:0000256" key="7">
    <source>
        <dbReference type="ARBA" id="ARBA00023242"/>
    </source>
</evidence>
<dbReference type="PROSITE" id="PS50073">
    <property type="entry name" value="COPPER_FIST_2"/>
    <property type="match status" value="1"/>
</dbReference>
<dbReference type="Proteomes" id="UP000398389">
    <property type="component" value="Unassembled WGS sequence"/>
</dbReference>
<proteinExistence type="predicted"/>
<dbReference type="GO" id="GO:0005507">
    <property type="term" value="F:copper ion binding"/>
    <property type="evidence" value="ECO:0007669"/>
    <property type="project" value="InterPro"/>
</dbReference>
<dbReference type="GO" id="GO:0000978">
    <property type="term" value="F:RNA polymerase II cis-regulatory region sequence-specific DNA binding"/>
    <property type="evidence" value="ECO:0007669"/>
    <property type="project" value="TreeGrafter"/>
</dbReference>
<dbReference type="GO" id="GO:0045944">
    <property type="term" value="P:positive regulation of transcription by RNA polymerase II"/>
    <property type="evidence" value="ECO:0007669"/>
    <property type="project" value="TreeGrafter"/>
</dbReference>
<evidence type="ECO:0000313" key="11">
    <source>
        <dbReference type="Proteomes" id="UP000398389"/>
    </source>
</evidence>
<accession>A0A5E8BXL2</accession>
<feature type="domain" description="Copper-fist" evidence="9">
    <location>
        <begin position="1"/>
        <end position="40"/>
    </location>
</feature>
<protein>
    <recommendedName>
        <fullName evidence="9">Copper-fist domain-containing protein</fullName>
    </recommendedName>
</protein>
<feature type="region of interest" description="Disordered" evidence="8">
    <location>
        <begin position="576"/>
        <end position="610"/>
    </location>
</feature>
<dbReference type="SMART" id="SM00412">
    <property type="entry name" value="Cu_FIST"/>
    <property type="match status" value="1"/>
</dbReference>
<dbReference type="InterPro" id="IPR001083">
    <property type="entry name" value="Cu_fist_DNA-bd_dom"/>
</dbReference>
<dbReference type="OrthoDB" id="5600085at2759"/>
<feature type="region of interest" description="Disordered" evidence="8">
    <location>
        <begin position="746"/>
        <end position="765"/>
    </location>
</feature>
<sequence length="872" mass="92893">MIIYQNEKYSCLPCIRGHRSSACNHSNRTLIRVRSRGRPSVNDKRVAIQPKNNEIITLTEPPNIASSSSSKIEKASQSGGCLCGPRKASSVGKSKDSHAEAESKGSSQDGVITSFKPIKRCGCGCKPKPKGGVITIKGVVDQKYVEVGKNGARFLSEEDLIEARRNRVFNFISENPGQESRSSISGPSTPRLEKKNDSIVRCCGKEDCFCENCDFCGVTSMASLPLDFDSNSNILNFNNEFKEKPAKAQLPNSNLPVSDPSVSSILSFNKDGINLKPDQPIFNFNFPQNVQSTPRSSSISESQFINVSIHDYGSEAQTPQSSVSRKASCCGGSSKPSKPAVPISSCCSSGSVAPNSRSSCCSGNSVAPISRSSCCSGGSATPISSSSAINNVKFVPQKLSMPKGSCCSSKSFDTNESSPLDIKNLNVSSLIDSESSSTVDSAQMAKQISDLSNSGYIPSQDIHSSIGSVQDSISAGIIAPSNDSLRPPNFILPMGSNLDDVLLSILSTNNSEGKAELPDLVSYLENERDNLNEFIPSPPMEMTVAASCVLPGQCKCDENCRCPGCSTHKNPPQNLMFLGSHPSSIGHSTSESSSTPTYSHNPGLIKSTSNKGKGISQFNISNTSLQQNSDLNYFGNTQFDISKEGLGSYVSSEQLSQQSNSNQDVNTRDSFSSAFDISLLSSSNIMSQNIQDSSFPKVTNEPGDTLFSDISQGFNNFDSILTPENISINESNSNSSHAYLDSQNQVQQPPGMFSYTQSSSAKKPVQNNFSGPTNTNPLYSAVTSISNNTVSSNGASKGCRSCCLGNHKKTINPPEPSTTGFNVNSYSTSEKNGLSASAFNVDSSLDGIRKDMESERALSPSSVTSPITAYGS</sequence>
<evidence type="ECO:0000256" key="1">
    <source>
        <dbReference type="ARBA" id="ARBA00004123"/>
    </source>
</evidence>
<dbReference type="PRINTS" id="PR00617">
    <property type="entry name" value="COPPERFIST"/>
</dbReference>
<evidence type="ECO:0000256" key="3">
    <source>
        <dbReference type="ARBA" id="ARBA00022833"/>
    </source>
</evidence>
<feature type="region of interest" description="Disordered" evidence="8">
    <location>
        <begin position="851"/>
        <end position="872"/>
    </location>
</feature>
<organism evidence="10 11">
    <name type="scientific">Magnusiomyces paraingens</name>
    <dbReference type="NCBI Taxonomy" id="2606893"/>
    <lineage>
        <taxon>Eukaryota</taxon>
        <taxon>Fungi</taxon>
        <taxon>Dikarya</taxon>
        <taxon>Ascomycota</taxon>
        <taxon>Saccharomycotina</taxon>
        <taxon>Dipodascomycetes</taxon>
        <taxon>Dipodascales</taxon>
        <taxon>Dipodascaceae</taxon>
        <taxon>Magnusiomyces</taxon>
    </lineage>
</organism>
<dbReference type="EMBL" id="CABVLU010000004">
    <property type="protein sequence ID" value="VVT56379.1"/>
    <property type="molecule type" value="Genomic_DNA"/>
</dbReference>
<dbReference type="AlphaFoldDB" id="A0A5E8BXL2"/>
<dbReference type="PANTHER" id="PTHR28088:SF5">
    <property type="entry name" value="TRANSCRIPTIONAL ACTIVATOR HAA1-RELATED"/>
    <property type="match status" value="1"/>
</dbReference>
<gene>
    <name evidence="10" type="ORF">SAPINGB_P005023</name>
</gene>
<dbReference type="Gene3D" id="3.90.430.10">
    <property type="entry name" value="Copper fist DNA-binding domain"/>
    <property type="match status" value="1"/>
</dbReference>
<reference evidence="10 11" key="1">
    <citation type="submission" date="2019-09" db="EMBL/GenBank/DDBJ databases">
        <authorList>
            <person name="Brejova B."/>
        </authorList>
    </citation>
    <scope>NUCLEOTIDE SEQUENCE [LARGE SCALE GENOMIC DNA]</scope>
</reference>
<dbReference type="GO" id="GO:0006878">
    <property type="term" value="P:intracellular copper ion homeostasis"/>
    <property type="evidence" value="ECO:0007669"/>
    <property type="project" value="TreeGrafter"/>
</dbReference>
<keyword evidence="3" id="KW-0862">Zinc</keyword>
<keyword evidence="7" id="KW-0539">Nucleus</keyword>
<dbReference type="SUPFAM" id="SSF57879">
    <property type="entry name" value="Zinc domain conserved in yeast copper-regulated transcription factors"/>
    <property type="match status" value="1"/>
</dbReference>
<name>A0A5E8BXL2_9ASCO</name>
<feature type="region of interest" description="Disordered" evidence="8">
    <location>
        <begin position="76"/>
        <end position="111"/>
    </location>
</feature>
<dbReference type="GeneID" id="43583838"/>
<feature type="compositionally biased region" description="Basic and acidic residues" evidence="8">
    <location>
        <begin position="93"/>
        <end position="103"/>
    </location>
</feature>
<comment type="subcellular location">
    <subcellularLocation>
        <location evidence="1">Nucleus</location>
    </subcellularLocation>
</comment>
<feature type="compositionally biased region" description="Polar residues" evidence="8">
    <location>
        <begin position="859"/>
        <end position="872"/>
    </location>
</feature>
<keyword evidence="4" id="KW-0186">Copper</keyword>
<keyword evidence="6" id="KW-0804">Transcription</keyword>